<feature type="region of interest" description="Disordered" evidence="1">
    <location>
        <begin position="34"/>
        <end position="61"/>
    </location>
</feature>
<comment type="caution">
    <text evidence="3">The sequence shown here is derived from an EMBL/GenBank/DDBJ whole genome shotgun (WGS) entry which is preliminary data.</text>
</comment>
<gene>
    <name evidence="3" type="ORF">DK847_17370</name>
</gene>
<keyword evidence="2" id="KW-0812">Transmembrane</keyword>
<feature type="transmembrane region" description="Helical" evidence="2">
    <location>
        <begin position="6"/>
        <end position="24"/>
    </location>
</feature>
<keyword evidence="4" id="KW-1185">Reference proteome</keyword>
<dbReference type="EMBL" id="QKVK01000009">
    <property type="protein sequence ID" value="PZF75613.1"/>
    <property type="molecule type" value="Genomic_DNA"/>
</dbReference>
<organism evidence="3 4">
    <name type="scientific">Aestuariivirga litoralis</name>
    <dbReference type="NCBI Taxonomy" id="2650924"/>
    <lineage>
        <taxon>Bacteria</taxon>
        <taxon>Pseudomonadati</taxon>
        <taxon>Pseudomonadota</taxon>
        <taxon>Alphaproteobacteria</taxon>
        <taxon>Hyphomicrobiales</taxon>
        <taxon>Aestuariivirgaceae</taxon>
        <taxon>Aestuariivirga</taxon>
    </lineage>
</organism>
<keyword evidence="2" id="KW-1133">Transmembrane helix</keyword>
<proteinExistence type="predicted"/>
<dbReference type="AlphaFoldDB" id="A0A2W2C649"/>
<feature type="compositionally biased region" description="Basic residues" evidence="1">
    <location>
        <begin position="34"/>
        <end position="47"/>
    </location>
</feature>
<evidence type="ECO:0000313" key="4">
    <source>
        <dbReference type="Proteomes" id="UP000248795"/>
    </source>
</evidence>
<reference evidence="4" key="1">
    <citation type="submission" date="2018-06" db="EMBL/GenBank/DDBJ databases">
        <title>Aestuariibacter litoralis strain KCTC 52945T.</title>
        <authorList>
            <person name="Li X."/>
            <person name="Salam N."/>
            <person name="Li J.-L."/>
            <person name="Chen Y.-M."/>
            <person name="Yang Z.-W."/>
            <person name="Zhang L.-Y."/>
            <person name="Han M.-X."/>
            <person name="Xiao M."/>
            <person name="Li W.-J."/>
        </authorList>
    </citation>
    <scope>NUCLEOTIDE SEQUENCE [LARGE SCALE GENOMIC DNA]</scope>
    <source>
        <strain evidence="4">KCTC 52945</strain>
    </source>
</reference>
<dbReference type="RefSeq" id="WP_111199807.1">
    <property type="nucleotide sequence ID" value="NZ_QKVK01000009.1"/>
</dbReference>
<accession>A0A2W2C649</accession>
<evidence type="ECO:0000256" key="1">
    <source>
        <dbReference type="SAM" id="MobiDB-lite"/>
    </source>
</evidence>
<name>A0A2W2C649_9HYPH</name>
<protein>
    <submittedName>
        <fullName evidence="3">Uncharacterized protein</fullName>
    </submittedName>
</protein>
<sequence>MVVLKLLSLLAAAVLSFFVIKMLMMREMQPVRVKANRQQRHPQQVRRLRQDPRTGVYYPEA</sequence>
<keyword evidence="2" id="KW-0472">Membrane</keyword>
<evidence type="ECO:0000313" key="3">
    <source>
        <dbReference type="EMBL" id="PZF75613.1"/>
    </source>
</evidence>
<dbReference type="Proteomes" id="UP000248795">
    <property type="component" value="Unassembled WGS sequence"/>
</dbReference>
<evidence type="ECO:0000256" key="2">
    <source>
        <dbReference type="SAM" id="Phobius"/>
    </source>
</evidence>